<accession>A0AAN4YJH5</accession>
<proteinExistence type="predicted"/>
<dbReference type="EMBL" id="BSYA01000086">
    <property type="protein sequence ID" value="GMG31548.1"/>
    <property type="molecule type" value="Genomic_DNA"/>
</dbReference>
<sequence length="141" mass="15309">MEASSSLSLCDERDTTAAPETNQDDHGPRSLKRRKTVSGLRLAPHTQDAAITGTESQIDGCAASDSNGMTDDAQKSSVRQVHSDTRFPQRKNPSKDTSAPALEPTSTDKLIAGIWRQVFSPVKLSRFHSVCLLGLKRKMTA</sequence>
<protein>
    <submittedName>
        <fullName evidence="2">Unnamed protein product</fullName>
    </submittedName>
</protein>
<evidence type="ECO:0000313" key="2">
    <source>
        <dbReference type="EMBL" id="GMG31548.1"/>
    </source>
</evidence>
<name>A0AAN4YJH5_ASPOZ</name>
<reference evidence="2" key="1">
    <citation type="submission" date="2023-04" db="EMBL/GenBank/DDBJ databases">
        <title>Aspergillus oryzae NBRC 4228.</title>
        <authorList>
            <person name="Ichikawa N."/>
            <person name="Sato H."/>
            <person name="Tonouchi N."/>
        </authorList>
    </citation>
    <scope>NUCLEOTIDE SEQUENCE</scope>
    <source>
        <strain evidence="2">NBRC 4228</strain>
    </source>
</reference>
<dbReference type="Proteomes" id="UP001165205">
    <property type="component" value="Unassembled WGS sequence"/>
</dbReference>
<organism evidence="2 3">
    <name type="scientific">Aspergillus oryzae</name>
    <name type="common">Yellow koji mold</name>
    <dbReference type="NCBI Taxonomy" id="5062"/>
    <lineage>
        <taxon>Eukaryota</taxon>
        <taxon>Fungi</taxon>
        <taxon>Dikarya</taxon>
        <taxon>Ascomycota</taxon>
        <taxon>Pezizomycotina</taxon>
        <taxon>Eurotiomycetes</taxon>
        <taxon>Eurotiomycetidae</taxon>
        <taxon>Eurotiales</taxon>
        <taxon>Aspergillaceae</taxon>
        <taxon>Aspergillus</taxon>
        <taxon>Aspergillus subgen. Circumdati</taxon>
    </lineage>
</organism>
<evidence type="ECO:0000313" key="3">
    <source>
        <dbReference type="Proteomes" id="UP001165205"/>
    </source>
</evidence>
<feature type="compositionally biased region" description="Polar residues" evidence="1">
    <location>
        <begin position="64"/>
        <end position="80"/>
    </location>
</feature>
<evidence type="ECO:0000256" key="1">
    <source>
        <dbReference type="SAM" id="MobiDB-lite"/>
    </source>
</evidence>
<feature type="region of interest" description="Disordered" evidence="1">
    <location>
        <begin position="1"/>
        <end position="107"/>
    </location>
</feature>
<gene>
    <name evidence="2" type="ORF">Aory04_000742200</name>
</gene>
<comment type="caution">
    <text evidence="2">The sequence shown here is derived from an EMBL/GenBank/DDBJ whole genome shotgun (WGS) entry which is preliminary data.</text>
</comment>
<dbReference type="AlphaFoldDB" id="A0AAN4YJH5"/>